<keyword evidence="9" id="KW-1185">Reference proteome</keyword>
<dbReference type="Proteomes" id="UP000198976">
    <property type="component" value="Chromosome I"/>
</dbReference>
<comment type="similarity">
    <text evidence="6">Belongs to the ABC-2 integral membrane protein family.</text>
</comment>
<evidence type="ECO:0000256" key="6">
    <source>
        <dbReference type="RuleBase" id="RU361157"/>
    </source>
</evidence>
<dbReference type="InterPro" id="IPR013525">
    <property type="entry name" value="ABC2_TM"/>
</dbReference>
<dbReference type="PROSITE" id="PS51012">
    <property type="entry name" value="ABC_TM2"/>
    <property type="match status" value="1"/>
</dbReference>
<evidence type="ECO:0000256" key="2">
    <source>
        <dbReference type="ARBA" id="ARBA00022692"/>
    </source>
</evidence>
<dbReference type="PIRSF" id="PIRSF006648">
    <property type="entry name" value="DrrB"/>
    <property type="match status" value="1"/>
</dbReference>
<feature type="transmembrane region" description="Helical" evidence="6">
    <location>
        <begin position="109"/>
        <end position="127"/>
    </location>
</feature>
<evidence type="ECO:0000259" key="7">
    <source>
        <dbReference type="PROSITE" id="PS51012"/>
    </source>
</evidence>
<gene>
    <name evidence="8" type="ORF">SAMN04489714_0250</name>
</gene>
<evidence type="ECO:0000256" key="3">
    <source>
        <dbReference type="ARBA" id="ARBA00022989"/>
    </source>
</evidence>
<dbReference type="EMBL" id="LT629792">
    <property type="protein sequence ID" value="SDT86116.1"/>
    <property type="molecule type" value="Genomic_DNA"/>
</dbReference>
<organism evidence="8 9">
    <name type="scientific">Schaalia radingae</name>
    <dbReference type="NCBI Taxonomy" id="131110"/>
    <lineage>
        <taxon>Bacteria</taxon>
        <taxon>Bacillati</taxon>
        <taxon>Actinomycetota</taxon>
        <taxon>Actinomycetes</taxon>
        <taxon>Actinomycetales</taxon>
        <taxon>Actinomycetaceae</taxon>
        <taxon>Schaalia</taxon>
    </lineage>
</organism>
<feature type="transmembrane region" description="Helical" evidence="6">
    <location>
        <begin position="136"/>
        <end position="160"/>
    </location>
</feature>
<keyword evidence="5" id="KW-0046">Antibiotic resistance</keyword>
<feature type="transmembrane region" description="Helical" evidence="6">
    <location>
        <begin position="56"/>
        <end position="74"/>
    </location>
</feature>
<proteinExistence type="inferred from homology"/>
<accession>A0ABY0V556</accession>
<comment type="subcellular location">
    <subcellularLocation>
        <location evidence="6">Cell membrane</location>
        <topology evidence="6">Multi-pass membrane protein</topology>
    </subcellularLocation>
    <subcellularLocation>
        <location evidence="1">Membrane</location>
        <topology evidence="1">Multi-pass membrane protein</topology>
    </subcellularLocation>
</comment>
<evidence type="ECO:0000256" key="4">
    <source>
        <dbReference type="ARBA" id="ARBA00023136"/>
    </source>
</evidence>
<dbReference type="PANTHER" id="PTHR43027">
    <property type="entry name" value="DOXORUBICIN RESISTANCE ABC TRANSPORTER PERMEASE PROTEIN DRRC-RELATED"/>
    <property type="match status" value="1"/>
</dbReference>
<dbReference type="InterPro" id="IPR000412">
    <property type="entry name" value="ABC_2_transport"/>
</dbReference>
<reference evidence="8 9" key="1">
    <citation type="submission" date="2016-10" db="EMBL/GenBank/DDBJ databases">
        <authorList>
            <person name="Varghese N."/>
            <person name="Submissions S."/>
        </authorList>
    </citation>
    <scope>NUCLEOTIDE SEQUENCE [LARGE SCALE GENOMIC DNA]</scope>
    <source>
        <strain evidence="8 9">DSM 9169</strain>
    </source>
</reference>
<dbReference type="InterPro" id="IPR052902">
    <property type="entry name" value="ABC-2_transporter"/>
</dbReference>
<feature type="transmembrane region" description="Helical" evidence="6">
    <location>
        <begin position="21"/>
        <end position="41"/>
    </location>
</feature>
<keyword evidence="4 6" id="KW-0472">Membrane</keyword>
<keyword evidence="3 6" id="KW-1133">Transmembrane helix</keyword>
<evidence type="ECO:0000256" key="1">
    <source>
        <dbReference type="ARBA" id="ARBA00004141"/>
    </source>
</evidence>
<sequence length="252" mass="26718">MRGYRALTRALFTSQLREPAAVFFLLIFSPGLLLVLGLIFGNQSIPEFGGQGPIDYMLPGVMVMSTLIIGTTVIPHNHTFMRSSGLLTRLRMTPLSAVTYLASDMTVNFVLGMVGPVTAFITAVLIFKAKTPSNTVALLAAVIMCQVAMLAFGYALAALLPSPGAATGLGNMLMILLMMTSGAFFPVDSLAPGVRKWLTASPSYHMARLVHASFSGDSWPVASVLVVCGLTALSLALATLTMTWGSPRVSSR</sequence>
<evidence type="ECO:0000313" key="9">
    <source>
        <dbReference type="Proteomes" id="UP000198976"/>
    </source>
</evidence>
<name>A0ABY0V556_9ACTO</name>
<dbReference type="InterPro" id="IPR047817">
    <property type="entry name" value="ABC2_TM_bact-type"/>
</dbReference>
<feature type="domain" description="ABC transmembrane type-2" evidence="7">
    <location>
        <begin position="20"/>
        <end position="245"/>
    </location>
</feature>
<evidence type="ECO:0000256" key="5">
    <source>
        <dbReference type="ARBA" id="ARBA00023251"/>
    </source>
</evidence>
<dbReference type="PANTHER" id="PTHR43027:SF2">
    <property type="entry name" value="TRANSPORT PERMEASE PROTEIN"/>
    <property type="match status" value="1"/>
</dbReference>
<protein>
    <recommendedName>
        <fullName evidence="6">Transport permease protein</fullName>
    </recommendedName>
</protein>
<keyword evidence="6" id="KW-0813">Transport</keyword>
<keyword evidence="6" id="KW-1003">Cell membrane</keyword>
<keyword evidence="2 6" id="KW-0812">Transmembrane</keyword>
<evidence type="ECO:0000313" key="8">
    <source>
        <dbReference type="EMBL" id="SDT86116.1"/>
    </source>
</evidence>
<dbReference type="Pfam" id="PF01061">
    <property type="entry name" value="ABC2_membrane"/>
    <property type="match status" value="1"/>
</dbReference>
<feature type="transmembrane region" description="Helical" evidence="6">
    <location>
        <begin position="219"/>
        <end position="244"/>
    </location>
</feature>
<feature type="transmembrane region" description="Helical" evidence="6">
    <location>
        <begin position="172"/>
        <end position="198"/>
    </location>
</feature>